<dbReference type="Pfam" id="PF13795">
    <property type="entry name" value="HupE_UreJ_2"/>
    <property type="match status" value="1"/>
</dbReference>
<evidence type="ECO:0000313" key="3">
    <source>
        <dbReference type="Proteomes" id="UP001156905"/>
    </source>
</evidence>
<proteinExistence type="predicted"/>
<reference evidence="3" key="1">
    <citation type="journal article" date="2019" name="Int. J. Syst. Evol. Microbiol.">
        <title>The Global Catalogue of Microorganisms (GCM) 10K type strain sequencing project: providing services to taxonomists for standard genome sequencing and annotation.</title>
        <authorList>
            <consortium name="The Broad Institute Genomics Platform"/>
            <consortium name="The Broad Institute Genome Sequencing Center for Infectious Disease"/>
            <person name="Wu L."/>
            <person name="Ma J."/>
        </authorList>
    </citation>
    <scope>NUCLEOTIDE SEQUENCE [LARGE SCALE GENOMIC DNA]</scope>
    <source>
        <strain evidence="3">NBRC 102520</strain>
    </source>
</reference>
<sequence>MADGRSGFIRRWRGAVTIAIVLGGGAPVSAHQANLSTARVALARDRSVVIEVALKGSDVDRLVGTKVYDPRADDVDPAAVAASSAAILAYLAGHLAVAGADGTACPAIAPAVIADDDGIIFRSTYSCADVAGDIVYRSTVLTEKDPGARQVVLIAQGGREAQVLLDDGNTTITLSAPAPPISSTMGRYLVTGIEHIFLGYDHIAFLIAVMLWARRFIPVIKIVTAFTIAHSITLSLAALGVVIIPSRIVEPTIAASIVFVALENFLSRDIGRRWQVAFAFGLVHGFGFASALQEIGLPSDAVVPALAAFNVGVEIGQVAIVAIVLPILIALDRLIATDSDKPTRAAPLVYGLSFAISVLGCYWLITRMLEA</sequence>
<organism evidence="2 3">
    <name type="scientific">Bradyrhizobium iriomotense</name>
    <dbReference type="NCBI Taxonomy" id="441950"/>
    <lineage>
        <taxon>Bacteria</taxon>
        <taxon>Pseudomonadati</taxon>
        <taxon>Pseudomonadota</taxon>
        <taxon>Alphaproteobacteria</taxon>
        <taxon>Hyphomicrobiales</taxon>
        <taxon>Nitrobacteraceae</taxon>
        <taxon>Bradyrhizobium</taxon>
    </lineage>
</organism>
<feature type="transmembrane region" description="Helical" evidence="1">
    <location>
        <begin position="278"/>
        <end position="295"/>
    </location>
</feature>
<gene>
    <name evidence="2" type="ORF">GCM10007857_51990</name>
</gene>
<keyword evidence="1" id="KW-1133">Transmembrane helix</keyword>
<feature type="transmembrane region" description="Helical" evidence="1">
    <location>
        <begin position="248"/>
        <end position="266"/>
    </location>
</feature>
<name>A0ABQ6B8R6_9BRAD</name>
<feature type="transmembrane region" description="Helical" evidence="1">
    <location>
        <begin position="188"/>
        <end position="212"/>
    </location>
</feature>
<dbReference type="InterPro" id="IPR032809">
    <property type="entry name" value="Put_HupE_UreJ"/>
</dbReference>
<evidence type="ECO:0000256" key="1">
    <source>
        <dbReference type="SAM" id="Phobius"/>
    </source>
</evidence>
<dbReference type="RefSeq" id="WP_284270094.1">
    <property type="nucleotide sequence ID" value="NZ_BSOW01000019.1"/>
</dbReference>
<dbReference type="Proteomes" id="UP001156905">
    <property type="component" value="Unassembled WGS sequence"/>
</dbReference>
<feature type="transmembrane region" description="Helical" evidence="1">
    <location>
        <begin position="348"/>
        <end position="365"/>
    </location>
</feature>
<feature type="transmembrane region" description="Helical" evidence="1">
    <location>
        <begin position="219"/>
        <end position="242"/>
    </location>
</feature>
<accession>A0ABQ6B8R6</accession>
<dbReference type="EMBL" id="BSOW01000019">
    <property type="protein sequence ID" value="GLR88487.1"/>
    <property type="molecule type" value="Genomic_DNA"/>
</dbReference>
<evidence type="ECO:0000313" key="2">
    <source>
        <dbReference type="EMBL" id="GLR88487.1"/>
    </source>
</evidence>
<feature type="transmembrane region" description="Helical" evidence="1">
    <location>
        <begin position="315"/>
        <end position="336"/>
    </location>
</feature>
<keyword evidence="1" id="KW-0812">Transmembrane</keyword>
<evidence type="ECO:0008006" key="4">
    <source>
        <dbReference type="Google" id="ProtNLM"/>
    </source>
</evidence>
<keyword evidence="3" id="KW-1185">Reference proteome</keyword>
<comment type="caution">
    <text evidence="2">The sequence shown here is derived from an EMBL/GenBank/DDBJ whole genome shotgun (WGS) entry which is preliminary data.</text>
</comment>
<protein>
    <recommendedName>
        <fullName evidence="4">Hydrogenase/urease accessory protein</fullName>
    </recommendedName>
</protein>
<keyword evidence="1" id="KW-0472">Membrane</keyword>